<dbReference type="PANTHER" id="PTHR31391">
    <property type="entry name" value="B3 DOMAIN-CONTAINING PROTEIN OS11G0197600-RELATED"/>
    <property type="match status" value="1"/>
</dbReference>
<reference evidence="7" key="1">
    <citation type="submission" date="2015-06" db="UniProtKB">
        <authorList>
            <consortium name="EnsemblPlants"/>
        </authorList>
    </citation>
    <scope>IDENTIFICATION</scope>
</reference>
<feature type="region of interest" description="Disordered" evidence="6">
    <location>
        <begin position="152"/>
        <end position="187"/>
    </location>
</feature>
<dbReference type="PROSITE" id="PS50863">
    <property type="entry name" value="B3"/>
    <property type="match status" value="1"/>
</dbReference>
<dbReference type="SMART" id="SM01019">
    <property type="entry name" value="B3"/>
    <property type="match status" value="2"/>
</dbReference>
<dbReference type="Gene3D" id="2.40.330.10">
    <property type="entry name" value="DNA-binding pseudobarrel domain"/>
    <property type="match status" value="2"/>
</dbReference>
<name>M8C404_AEGTA</name>
<organism evidence="7">
    <name type="scientific">Aegilops tauschii</name>
    <name type="common">Tausch's goatgrass</name>
    <name type="synonym">Aegilops squarrosa</name>
    <dbReference type="NCBI Taxonomy" id="37682"/>
    <lineage>
        <taxon>Eukaryota</taxon>
        <taxon>Viridiplantae</taxon>
        <taxon>Streptophyta</taxon>
        <taxon>Embryophyta</taxon>
        <taxon>Tracheophyta</taxon>
        <taxon>Spermatophyta</taxon>
        <taxon>Magnoliopsida</taxon>
        <taxon>Liliopsida</taxon>
        <taxon>Poales</taxon>
        <taxon>Poaceae</taxon>
        <taxon>BOP clade</taxon>
        <taxon>Pooideae</taxon>
        <taxon>Triticodae</taxon>
        <taxon>Triticeae</taxon>
        <taxon>Triticinae</taxon>
        <taxon>Aegilops</taxon>
    </lineage>
</organism>
<evidence type="ECO:0000256" key="5">
    <source>
        <dbReference type="ARBA" id="ARBA00023242"/>
    </source>
</evidence>
<feature type="compositionally biased region" description="Low complexity" evidence="6">
    <location>
        <begin position="163"/>
        <end position="176"/>
    </location>
</feature>
<dbReference type="AlphaFoldDB" id="M8C404"/>
<keyword evidence="4" id="KW-0804">Transcription</keyword>
<dbReference type="EnsemblPlants" id="EMT32040">
    <property type="protein sequence ID" value="EMT32040"/>
    <property type="gene ID" value="F775_22646"/>
</dbReference>
<sequence length="648" mass="71430">MPGADKTGRERHHVRGQRKTTVEATQDIIKMSNPCECCQIKLKFLRKINGNFMHSLVIPEWFVNQFGGKIWRTVKLESPNGNVYDVGVTENMNRTILKSGWASFVDANKIEENYSLMFRYLENARFKVTIFDSSGKQKASCCARMGTAGPDVRNPSTFDVENSSSSCGGTTQSSPSERSDSDGSQKESLYGYKKSAKKAAISDSSEELSAEDSVSRGNLVDSYGVQVHLNDYVLSGKCDLTVAQEAKIQALVEKIRSEIPVLVVQMKKTSANFGNLIIRKDYALKYFPCEATNIILQLPRKNKEWKCRFNPDRHNLYLGYFVRENCVQEGDICLFQPIAKAKERRFTVTVHLLHKESVRRSPGGTAGMTHTATDRRTGAKTSLTARVKEEPATDGEDMSSLGPKEDGDNSEGAPETPFVLPDRASITPAQEQKVWEKVEAIESTVPVYVAILNKCNVARKSGMMINMGKQYASRYLEKQYITGHHGKKNVISLVLQREGKSRTWDTELRRGTVLGQTRSGDKRRMPSGDTNAGRTSLSLSPARTEAAARGLWGYCKQLGFVTSIVVLAMLEGHTPLLAMQRVCCEQHGQRCLEVVMSHTAASTGVGGNATTVDATTMSSFVGDVEKAGVATPTQKHVAMSGIVASKKC</sequence>
<protein>
    <submittedName>
        <fullName evidence="7">B3 domain-containing protein</fullName>
    </submittedName>
</protein>
<evidence type="ECO:0000256" key="6">
    <source>
        <dbReference type="SAM" id="MobiDB-lite"/>
    </source>
</evidence>
<evidence type="ECO:0000256" key="3">
    <source>
        <dbReference type="ARBA" id="ARBA00023125"/>
    </source>
</evidence>
<evidence type="ECO:0000256" key="2">
    <source>
        <dbReference type="ARBA" id="ARBA00023015"/>
    </source>
</evidence>
<comment type="subcellular location">
    <subcellularLocation>
        <location evidence="1">Nucleus</location>
    </subcellularLocation>
</comment>
<dbReference type="SUPFAM" id="SSF101936">
    <property type="entry name" value="DNA-binding pseudobarrel domain"/>
    <property type="match status" value="2"/>
</dbReference>
<dbReference type="PANTHER" id="PTHR31391:SF109">
    <property type="entry name" value="TF-B3 DOMAIN-CONTAINING PROTEIN"/>
    <property type="match status" value="1"/>
</dbReference>
<accession>M8C404</accession>
<keyword evidence="2" id="KW-0805">Transcription regulation</keyword>
<proteinExistence type="predicted"/>
<evidence type="ECO:0000313" key="7">
    <source>
        <dbReference type="EnsemblPlants" id="EMT32040"/>
    </source>
</evidence>
<dbReference type="GO" id="GO:0003677">
    <property type="term" value="F:DNA binding"/>
    <property type="evidence" value="ECO:0007669"/>
    <property type="project" value="UniProtKB-KW"/>
</dbReference>
<feature type="region of interest" description="Disordered" evidence="6">
    <location>
        <begin position="512"/>
        <end position="538"/>
    </location>
</feature>
<feature type="region of interest" description="Disordered" evidence="6">
    <location>
        <begin position="1"/>
        <end position="21"/>
    </location>
</feature>
<evidence type="ECO:0000256" key="4">
    <source>
        <dbReference type="ARBA" id="ARBA00023163"/>
    </source>
</evidence>
<dbReference type="Pfam" id="PF02362">
    <property type="entry name" value="B3"/>
    <property type="match status" value="1"/>
</dbReference>
<dbReference type="InterPro" id="IPR044837">
    <property type="entry name" value="REM16-like"/>
</dbReference>
<feature type="compositionally biased region" description="Polar residues" evidence="6">
    <location>
        <begin position="528"/>
        <end position="538"/>
    </location>
</feature>
<dbReference type="ExpressionAtlas" id="M8C404">
    <property type="expression patterns" value="baseline"/>
</dbReference>
<dbReference type="InterPro" id="IPR003340">
    <property type="entry name" value="B3_DNA-bd"/>
</dbReference>
<feature type="region of interest" description="Disordered" evidence="6">
    <location>
        <begin position="359"/>
        <end position="420"/>
    </location>
</feature>
<feature type="compositionally biased region" description="Basic residues" evidence="6">
    <location>
        <begin position="9"/>
        <end position="18"/>
    </location>
</feature>
<dbReference type="GO" id="GO:0005634">
    <property type="term" value="C:nucleus"/>
    <property type="evidence" value="ECO:0007669"/>
    <property type="project" value="UniProtKB-SubCell"/>
</dbReference>
<keyword evidence="5" id="KW-0539">Nucleus</keyword>
<keyword evidence="3" id="KW-0238">DNA-binding</keyword>
<dbReference type="InterPro" id="IPR015300">
    <property type="entry name" value="DNA-bd_pseudobarrel_sf"/>
</dbReference>
<evidence type="ECO:0000256" key="1">
    <source>
        <dbReference type="ARBA" id="ARBA00004123"/>
    </source>
</evidence>
<dbReference type="CDD" id="cd10017">
    <property type="entry name" value="B3_DNA"/>
    <property type="match status" value="2"/>
</dbReference>